<evidence type="ECO:0000313" key="2">
    <source>
        <dbReference type="EMBL" id="KKM27054.1"/>
    </source>
</evidence>
<dbReference type="AlphaFoldDB" id="A0A0F9J3N5"/>
<sequence length="144" mass="16118">MAPPIKYNIDKLLGSLKFYTEGNDIPILAEFAYKYGISREYLYQLAGKNKSLSYAIKKLILKKEAQLEKLGLSGHVDKTMAIFSLKQIGWKDRVDIDTTTKGEKIGTFDAPAIARDLYALIYGPQKTDEGDGGPEKKKGNRKAR</sequence>
<proteinExistence type="predicted"/>
<name>A0A0F9J3N5_9ZZZZ</name>
<organism evidence="2">
    <name type="scientific">marine sediment metagenome</name>
    <dbReference type="NCBI Taxonomy" id="412755"/>
    <lineage>
        <taxon>unclassified sequences</taxon>
        <taxon>metagenomes</taxon>
        <taxon>ecological metagenomes</taxon>
    </lineage>
</organism>
<protein>
    <submittedName>
        <fullName evidence="2">Uncharacterized protein</fullName>
    </submittedName>
</protein>
<feature type="region of interest" description="Disordered" evidence="1">
    <location>
        <begin position="124"/>
        <end position="144"/>
    </location>
</feature>
<dbReference type="EMBL" id="LAZR01012394">
    <property type="protein sequence ID" value="KKM27054.1"/>
    <property type="molecule type" value="Genomic_DNA"/>
</dbReference>
<feature type="compositionally biased region" description="Basic and acidic residues" evidence="1">
    <location>
        <begin position="126"/>
        <end position="137"/>
    </location>
</feature>
<gene>
    <name evidence="2" type="ORF">LCGC14_1578580</name>
</gene>
<evidence type="ECO:0000256" key="1">
    <source>
        <dbReference type="SAM" id="MobiDB-lite"/>
    </source>
</evidence>
<reference evidence="2" key="1">
    <citation type="journal article" date="2015" name="Nature">
        <title>Complex archaea that bridge the gap between prokaryotes and eukaryotes.</title>
        <authorList>
            <person name="Spang A."/>
            <person name="Saw J.H."/>
            <person name="Jorgensen S.L."/>
            <person name="Zaremba-Niedzwiedzka K."/>
            <person name="Martijn J."/>
            <person name="Lind A.E."/>
            <person name="van Eijk R."/>
            <person name="Schleper C."/>
            <person name="Guy L."/>
            <person name="Ettema T.J."/>
        </authorList>
    </citation>
    <scope>NUCLEOTIDE SEQUENCE</scope>
</reference>
<comment type="caution">
    <text evidence="2">The sequence shown here is derived from an EMBL/GenBank/DDBJ whole genome shotgun (WGS) entry which is preliminary data.</text>
</comment>
<accession>A0A0F9J3N5</accession>